<dbReference type="Pfam" id="PF01282">
    <property type="entry name" value="Ribosomal_S24e"/>
    <property type="match status" value="1"/>
</dbReference>
<dbReference type="InterPro" id="IPR001976">
    <property type="entry name" value="Ribosomal_eS24"/>
</dbReference>
<dbReference type="Pfam" id="PF00291">
    <property type="entry name" value="PALP"/>
    <property type="match status" value="1"/>
</dbReference>
<dbReference type="InterPro" id="IPR036052">
    <property type="entry name" value="TrpB-like_PALP_sf"/>
</dbReference>
<evidence type="ECO:0000256" key="5">
    <source>
        <dbReference type="SAM" id="MobiDB-lite"/>
    </source>
</evidence>
<dbReference type="InterPro" id="IPR001216">
    <property type="entry name" value="P-phosphate_BS"/>
</dbReference>
<keyword evidence="4" id="KW-0687">Ribonucleoprotein</keyword>
<dbReference type="SUPFAM" id="SSF54189">
    <property type="entry name" value="Ribosomal proteins S24e, L23 and L15e"/>
    <property type="match status" value="1"/>
</dbReference>
<dbReference type="InterPro" id="IPR018098">
    <property type="entry name" value="Ribosomal_eS24_CS"/>
</dbReference>
<dbReference type="SUPFAM" id="SSF53686">
    <property type="entry name" value="Tryptophan synthase beta subunit-like PLP-dependent enzymes"/>
    <property type="match status" value="1"/>
</dbReference>
<evidence type="ECO:0000256" key="2">
    <source>
        <dbReference type="ARBA" id="ARBA00009680"/>
    </source>
</evidence>
<dbReference type="PROSITE" id="PS00901">
    <property type="entry name" value="CYS_SYNTHASE"/>
    <property type="match status" value="1"/>
</dbReference>
<comment type="caution">
    <text evidence="7">The sequence shown here is derived from an EMBL/GenBank/DDBJ whole genome shotgun (WGS) entry which is preliminary data.</text>
</comment>
<evidence type="ECO:0000313" key="8">
    <source>
        <dbReference type="Proteomes" id="UP000824890"/>
    </source>
</evidence>
<accession>A0ABQ8B527</accession>
<dbReference type="InterPro" id="IPR050214">
    <property type="entry name" value="Cys_Synth/Cystath_Beta-Synth"/>
</dbReference>
<name>A0ABQ8B527_BRANA</name>
<organism evidence="7 8">
    <name type="scientific">Brassica napus</name>
    <name type="common">Rape</name>
    <dbReference type="NCBI Taxonomy" id="3708"/>
    <lineage>
        <taxon>Eukaryota</taxon>
        <taxon>Viridiplantae</taxon>
        <taxon>Streptophyta</taxon>
        <taxon>Embryophyta</taxon>
        <taxon>Tracheophyta</taxon>
        <taxon>Spermatophyta</taxon>
        <taxon>Magnoliopsida</taxon>
        <taxon>eudicotyledons</taxon>
        <taxon>Gunneridae</taxon>
        <taxon>Pentapetalae</taxon>
        <taxon>rosids</taxon>
        <taxon>malvids</taxon>
        <taxon>Brassicales</taxon>
        <taxon>Brassicaceae</taxon>
        <taxon>Brassiceae</taxon>
        <taxon>Brassica</taxon>
    </lineage>
</organism>
<evidence type="ECO:0000256" key="3">
    <source>
        <dbReference type="ARBA" id="ARBA00022980"/>
    </source>
</evidence>
<dbReference type="InterPro" id="IPR001926">
    <property type="entry name" value="TrpB-like_PALP"/>
</dbReference>
<dbReference type="EMBL" id="JAGKQM010000012">
    <property type="protein sequence ID" value="KAH0899906.1"/>
    <property type="molecule type" value="Genomic_DNA"/>
</dbReference>
<feature type="region of interest" description="Disordered" evidence="5">
    <location>
        <begin position="107"/>
        <end position="134"/>
    </location>
</feature>
<dbReference type="Gene3D" id="3.30.70.3370">
    <property type="match status" value="1"/>
</dbReference>
<comment type="cofactor">
    <cofactor evidence="1">
        <name>pyridoxal 5'-phosphate</name>
        <dbReference type="ChEBI" id="CHEBI:597326"/>
    </cofactor>
</comment>
<dbReference type="InterPro" id="IPR053709">
    <property type="entry name" value="eRP_eS24_sf"/>
</dbReference>
<dbReference type="Proteomes" id="UP000824890">
    <property type="component" value="Unassembled WGS sequence"/>
</dbReference>
<sequence>MSEKAVTIRTRKFMTNRLLSRKQFVIDVLHPGRANVSKAELKEKLARMYEVKDPNAIFVFKFRTHFGGGKSSGFGLIYDNVESAKKFEPKYRLIRNGLDTKIEKSRKQIKERKNRAKKIRGVKKTKAGDPKKKKTNMEDRCLIKNDVTELIGNTPMVYLNKVVDGCLARIAAKLEMMEPCSSVKDRIAYSMIKDAEDKGLITPGKSTLIEPTAGNTGIGLACIGAARGYKVILLMPSTMSLERRIILKALGAELHLTDVKIGIQGMLEKTEEILSKTPGGFVPQQFENPANPEIHYRTTGPEIWRDSAGKVDILVAGVGTGGTVSGVGKFLKEMNKDIKVCAVEPAESPVLSGGERGPHLIQGIGSGIIPTNLELSIVGISSGAAVAAALKVAKRPENAGKLIVVVFPSGGERYLSTKLFDSVRFEAENMLIE</sequence>
<proteinExistence type="inferred from homology"/>
<evidence type="ECO:0000259" key="6">
    <source>
        <dbReference type="Pfam" id="PF00291"/>
    </source>
</evidence>
<dbReference type="CDD" id="cd01561">
    <property type="entry name" value="CBS_like"/>
    <property type="match status" value="1"/>
</dbReference>
<gene>
    <name evidence="7" type="ORF">HID58_049474</name>
</gene>
<comment type="similarity">
    <text evidence="2">Belongs to the eukaryotic ribosomal protein eS24 family.</text>
</comment>
<dbReference type="HAMAP" id="MF_00545">
    <property type="entry name" value="Ribosomal_eS24"/>
    <property type="match status" value="1"/>
</dbReference>
<dbReference type="PROSITE" id="PS00529">
    <property type="entry name" value="RIBOSOMAL_S24E"/>
    <property type="match status" value="1"/>
</dbReference>
<keyword evidence="3" id="KW-0689">Ribosomal protein</keyword>
<dbReference type="PANTHER" id="PTHR10314">
    <property type="entry name" value="CYSTATHIONINE BETA-SYNTHASE"/>
    <property type="match status" value="1"/>
</dbReference>
<feature type="domain" description="Tryptophan synthase beta chain-like PALP" evidence="6">
    <location>
        <begin position="147"/>
        <end position="378"/>
    </location>
</feature>
<keyword evidence="8" id="KW-1185">Reference proteome</keyword>
<evidence type="ECO:0000313" key="7">
    <source>
        <dbReference type="EMBL" id="KAH0899906.1"/>
    </source>
</evidence>
<evidence type="ECO:0000256" key="4">
    <source>
        <dbReference type="ARBA" id="ARBA00023274"/>
    </source>
</evidence>
<evidence type="ECO:0000256" key="1">
    <source>
        <dbReference type="ARBA" id="ARBA00001933"/>
    </source>
</evidence>
<dbReference type="Gene3D" id="3.40.50.1100">
    <property type="match status" value="3"/>
</dbReference>
<reference evidence="7 8" key="1">
    <citation type="submission" date="2021-05" db="EMBL/GenBank/DDBJ databases">
        <title>Genome Assembly of Synthetic Allotetraploid Brassica napus Reveals Homoeologous Exchanges between Subgenomes.</title>
        <authorList>
            <person name="Davis J.T."/>
        </authorList>
    </citation>
    <scope>NUCLEOTIDE SEQUENCE [LARGE SCALE GENOMIC DNA]</scope>
    <source>
        <strain evidence="8">cv. Da-Ae</strain>
        <tissue evidence="7">Seedling</tissue>
    </source>
</reference>
<feature type="compositionally biased region" description="Basic residues" evidence="5">
    <location>
        <begin position="109"/>
        <end position="125"/>
    </location>
</feature>
<protein>
    <recommendedName>
        <fullName evidence="6">Tryptophan synthase beta chain-like PALP domain-containing protein</fullName>
    </recommendedName>
</protein>
<dbReference type="InterPro" id="IPR012678">
    <property type="entry name" value="Ribosomal_uL23/eL15/eS24_sf"/>
</dbReference>